<comment type="caution">
    <text evidence="1">The sequence shown here is derived from an EMBL/GenBank/DDBJ whole genome shotgun (WGS) entry which is preliminary data.</text>
</comment>
<proteinExistence type="predicted"/>
<gene>
    <name evidence="1" type="ORF">MENTE1834_LOCUS4431</name>
</gene>
<dbReference type="EMBL" id="CAVMJV010000003">
    <property type="protein sequence ID" value="CAK5020413.1"/>
    <property type="molecule type" value="Genomic_DNA"/>
</dbReference>
<reference evidence="1" key="1">
    <citation type="submission" date="2023-11" db="EMBL/GenBank/DDBJ databases">
        <authorList>
            <person name="Poullet M."/>
        </authorList>
    </citation>
    <scope>NUCLEOTIDE SEQUENCE</scope>
    <source>
        <strain evidence="1">E1834</strain>
    </source>
</reference>
<name>A0ACB0XWF6_MELEN</name>
<evidence type="ECO:0000313" key="1">
    <source>
        <dbReference type="EMBL" id="CAK5020413.1"/>
    </source>
</evidence>
<accession>A0ACB0XWF6</accession>
<keyword evidence="2" id="KW-1185">Reference proteome</keyword>
<dbReference type="Proteomes" id="UP001497535">
    <property type="component" value="Unassembled WGS sequence"/>
</dbReference>
<evidence type="ECO:0000313" key="2">
    <source>
        <dbReference type="Proteomes" id="UP001497535"/>
    </source>
</evidence>
<organism evidence="1 2">
    <name type="scientific">Meloidogyne enterolobii</name>
    <name type="common">Root-knot nematode worm</name>
    <name type="synonym">Meloidogyne mayaguensis</name>
    <dbReference type="NCBI Taxonomy" id="390850"/>
    <lineage>
        <taxon>Eukaryota</taxon>
        <taxon>Metazoa</taxon>
        <taxon>Ecdysozoa</taxon>
        <taxon>Nematoda</taxon>
        <taxon>Chromadorea</taxon>
        <taxon>Rhabditida</taxon>
        <taxon>Tylenchina</taxon>
        <taxon>Tylenchomorpha</taxon>
        <taxon>Tylenchoidea</taxon>
        <taxon>Meloidogynidae</taxon>
        <taxon>Meloidogyninae</taxon>
        <taxon>Meloidogyne</taxon>
    </lineage>
</organism>
<sequence>MYFLFLFCIISINILILCQATGNQSLLNNKSLLTSSSFVVNGIKNNKILNKKRLDFWGINSKNKIFPKLFSVNPLNKKNFVIKNGNDDKQIKIRLAKSEDAKALFSLIKELAEFHKMSKTIKITAEQIEKDLNSGFLHSLIAFGEKGEIAAYALYYLYESSTKSMGKGKSKVFIQDTISLICYLKFKINKSSSITVISKLLNLLNNQNFLKLITKREYFSVQNSLIATININSCLGQIMHLEDLYIRPQFRRKGIGFLLLEELAKIAYAENLPFIEWQVLRSNYGAIKFYKKLSGLTDLTDGKGENKCNLWRLSAQSFDHVLQKEAKQKESDEKLIKEIYLDGEGEISESNSFYLAEQWNNLIKSQKNGEEEENKEVLPSLAKLLNSGLLGVIVVKKKENNKIVGMAFFNRKGYSTWQGRFLILDNILIVDSEKQKGIGTSIMAELVNIAQNMEANKIQWETNEENKIVNSFFKSLNAENLTENEGWLIYRWYFNKQK</sequence>
<protein>
    <submittedName>
        <fullName evidence="1">Uncharacterized protein</fullName>
    </submittedName>
</protein>